<reference evidence="17 18" key="1">
    <citation type="journal article" date="2016" name="Nat. Commun.">
        <title>Thousands of microbial genomes shed light on interconnected biogeochemical processes in an aquifer system.</title>
        <authorList>
            <person name="Anantharaman K."/>
            <person name="Brown C.T."/>
            <person name="Hug L.A."/>
            <person name="Sharon I."/>
            <person name="Castelle C.J."/>
            <person name="Probst A.J."/>
            <person name="Thomas B.C."/>
            <person name="Singh A."/>
            <person name="Wilkins M.J."/>
            <person name="Karaoz U."/>
            <person name="Brodie E.L."/>
            <person name="Williams K.H."/>
            <person name="Hubbard S.S."/>
            <person name="Banfield J.F."/>
        </authorList>
    </citation>
    <scope>NUCLEOTIDE SEQUENCE [LARGE SCALE GENOMIC DNA]</scope>
</reference>
<evidence type="ECO:0000256" key="5">
    <source>
        <dbReference type="ARBA" id="ARBA00022705"/>
    </source>
</evidence>
<keyword evidence="4 12" id="KW-0548">Nucleotidyltransferase</keyword>
<feature type="zinc finger region" description="CHC2-type" evidence="12 14">
    <location>
        <begin position="34"/>
        <end position="58"/>
    </location>
</feature>
<evidence type="ECO:0000256" key="12">
    <source>
        <dbReference type="HAMAP-Rule" id="MF_00974"/>
    </source>
</evidence>
<dbReference type="InterPro" id="IPR050219">
    <property type="entry name" value="DnaG_primase"/>
</dbReference>
<dbReference type="InterPro" id="IPR006295">
    <property type="entry name" value="DNA_primase_DnaG"/>
</dbReference>
<dbReference type="PROSITE" id="PS50880">
    <property type="entry name" value="TOPRIM"/>
    <property type="match status" value="1"/>
</dbReference>
<dbReference type="SUPFAM" id="SSF57783">
    <property type="entry name" value="Zinc beta-ribbon"/>
    <property type="match status" value="1"/>
</dbReference>
<dbReference type="Gene3D" id="3.40.1360.10">
    <property type="match status" value="1"/>
</dbReference>
<dbReference type="Gene3D" id="1.10.860.10">
    <property type="entry name" value="DNAb Helicase, Chain A"/>
    <property type="match status" value="1"/>
</dbReference>
<keyword evidence="1 12" id="KW-0240">DNA-directed RNA polymerase</keyword>
<dbReference type="GO" id="GO:1990077">
    <property type="term" value="C:primosome complex"/>
    <property type="evidence" value="ECO:0007669"/>
    <property type="project" value="UniProtKB-KW"/>
</dbReference>
<dbReference type="PIRSF" id="PIRSF002811">
    <property type="entry name" value="DnaG"/>
    <property type="match status" value="1"/>
</dbReference>
<protein>
    <recommendedName>
        <fullName evidence="12 13">DNA primase</fullName>
        <ecNumber evidence="12">2.7.7.101</ecNumber>
    </recommendedName>
</protein>
<organism evidence="17 18">
    <name type="scientific">Candidatus Portnoybacteria bacterium RBG_13_40_8</name>
    <dbReference type="NCBI Taxonomy" id="1801990"/>
    <lineage>
        <taxon>Bacteria</taxon>
        <taxon>Candidatus Portnoyibacteriota</taxon>
    </lineage>
</organism>
<keyword evidence="7 12" id="KW-0863">Zinc-finger</keyword>
<evidence type="ECO:0000259" key="16">
    <source>
        <dbReference type="PROSITE" id="PS50880"/>
    </source>
</evidence>
<gene>
    <name evidence="12" type="primary">dnaG</name>
    <name evidence="17" type="ORF">A2V69_02350</name>
</gene>
<dbReference type="InterPro" id="IPR002694">
    <property type="entry name" value="Znf_CHC2"/>
</dbReference>
<dbReference type="GO" id="GO:0008270">
    <property type="term" value="F:zinc ion binding"/>
    <property type="evidence" value="ECO:0007669"/>
    <property type="project" value="UniProtKB-UniRule"/>
</dbReference>
<dbReference type="Pfam" id="PF13155">
    <property type="entry name" value="Toprim_2"/>
    <property type="match status" value="1"/>
</dbReference>
<dbReference type="PANTHER" id="PTHR30313:SF2">
    <property type="entry name" value="DNA PRIMASE"/>
    <property type="match status" value="1"/>
</dbReference>
<dbReference type="PANTHER" id="PTHR30313">
    <property type="entry name" value="DNA PRIMASE"/>
    <property type="match status" value="1"/>
</dbReference>
<evidence type="ECO:0000256" key="6">
    <source>
        <dbReference type="ARBA" id="ARBA00022723"/>
    </source>
</evidence>
<dbReference type="InterPro" id="IPR016136">
    <property type="entry name" value="DNA_helicase_N/primase_C"/>
</dbReference>
<comment type="domain">
    <text evidence="12">Contains an N-terminal zinc-binding domain, a central core domain that contains the primase activity, and a C-terminal DnaB-binding domain.</text>
</comment>
<comment type="similarity">
    <text evidence="12 13">Belongs to the DnaG primase family.</text>
</comment>
<dbReference type="GO" id="GO:0003677">
    <property type="term" value="F:DNA binding"/>
    <property type="evidence" value="ECO:0007669"/>
    <property type="project" value="UniProtKB-KW"/>
</dbReference>
<dbReference type="GO" id="GO:0003899">
    <property type="term" value="F:DNA-directed RNA polymerase activity"/>
    <property type="evidence" value="ECO:0007669"/>
    <property type="project" value="UniProtKB-UniRule"/>
</dbReference>
<evidence type="ECO:0000256" key="4">
    <source>
        <dbReference type="ARBA" id="ARBA00022695"/>
    </source>
</evidence>
<accession>A0A1G2F3C0</accession>
<keyword evidence="8 12" id="KW-0862">Zinc</keyword>
<keyword evidence="11 12" id="KW-0804">Transcription</keyword>
<dbReference type="EMBL" id="MHMT01000019">
    <property type="protein sequence ID" value="OGZ32437.1"/>
    <property type="molecule type" value="Genomic_DNA"/>
</dbReference>
<dbReference type="Proteomes" id="UP000177810">
    <property type="component" value="Unassembled WGS sequence"/>
</dbReference>
<dbReference type="Gene3D" id="3.90.980.10">
    <property type="entry name" value="DNA primase, catalytic core, N-terminal domain"/>
    <property type="match status" value="1"/>
</dbReference>
<evidence type="ECO:0000256" key="3">
    <source>
        <dbReference type="ARBA" id="ARBA00022679"/>
    </source>
</evidence>
<keyword evidence="6 12" id="KW-0479">Metal-binding</keyword>
<evidence type="ECO:0000256" key="15">
    <source>
        <dbReference type="SAM" id="Coils"/>
    </source>
</evidence>
<evidence type="ECO:0000256" key="11">
    <source>
        <dbReference type="ARBA" id="ARBA00023163"/>
    </source>
</evidence>
<dbReference type="InterPro" id="IPR006171">
    <property type="entry name" value="TOPRIM_dom"/>
</dbReference>
<dbReference type="InterPro" id="IPR034151">
    <property type="entry name" value="TOPRIM_DnaG_bac"/>
</dbReference>
<dbReference type="SUPFAM" id="SSF56731">
    <property type="entry name" value="DNA primase core"/>
    <property type="match status" value="1"/>
</dbReference>
<dbReference type="SMART" id="SM00493">
    <property type="entry name" value="TOPRIM"/>
    <property type="match status" value="1"/>
</dbReference>
<comment type="caution">
    <text evidence="17">The sequence shown here is derived from an EMBL/GenBank/DDBJ whole genome shotgun (WGS) entry which is preliminary data.</text>
</comment>
<dbReference type="InterPro" id="IPR036977">
    <property type="entry name" value="DNA_primase_Znf_CHC2"/>
</dbReference>
<dbReference type="InterPro" id="IPR013264">
    <property type="entry name" value="DNAG_N"/>
</dbReference>
<dbReference type="FunFam" id="3.90.580.10:FF:000001">
    <property type="entry name" value="DNA primase"/>
    <property type="match status" value="1"/>
</dbReference>
<name>A0A1G2F3C0_9BACT</name>
<dbReference type="NCBIfam" id="TIGR01391">
    <property type="entry name" value="dnaG"/>
    <property type="match status" value="1"/>
</dbReference>
<sequence>MTPIDEIKNRLDIVEVIQDYVKLKKAGKDYKALCPFHKEKNPSFFVSPSKQIWHCFSCNIGGDMFTFVQKIEGVEFADALRILAKKAGVVLKREDPQLKSQRNILYQICEEATEFFQEQLQKNKAVQDYLKNRGLENKTIEEFKIGYAMDSWDALYKHLTELGYKESDIEKAGFLAKKETSNKYYDRFRNRIMFPIFDLSGQAAGFSGRIFGKEDEKKAKYVNSPDTLIYNKSRIIYGLDKAKMEIRQKNQCVIVEGQFDLIMAHQAGSKNAIATSGSALTIDQLHILKRYAENLVFSFDADTGGESATKRAVAPAQQLEFNVRVAILPVEDKDPAEIIKKDKKKWENILENSKPIMEFYFENAFSKYQNLTVDNKREIAKELLYPIKNITNVVEQAHWLQALASRLKIDERKLVEALQKIKARESGEEIPSTPETRQVSRIKSLEEHLLGLVLKYSQHLDFAKEELNPNILIIPEVKNVFVKLKSFKESFDLKSFQKELSPEEVYLTNYLIFKVEYCELEEKEVLDEIRCAIKEIKIYNLRDKMSQVSLDIKEAEENKDKEKIEDLKRRFYKLTEELNEINI</sequence>
<dbReference type="GO" id="GO:0006269">
    <property type="term" value="P:DNA replication, synthesis of primer"/>
    <property type="evidence" value="ECO:0007669"/>
    <property type="project" value="UniProtKB-UniRule"/>
</dbReference>
<dbReference type="InterPro" id="IPR037068">
    <property type="entry name" value="DNA_primase_core_N_sf"/>
</dbReference>
<dbReference type="HAMAP" id="MF_00974">
    <property type="entry name" value="DNA_primase_DnaG"/>
    <property type="match status" value="1"/>
</dbReference>
<evidence type="ECO:0000313" key="18">
    <source>
        <dbReference type="Proteomes" id="UP000177810"/>
    </source>
</evidence>
<keyword evidence="9" id="KW-0460">Magnesium</keyword>
<feature type="coiled-coil region" evidence="15">
    <location>
        <begin position="538"/>
        <end position="570"/>
    </location>
</feature>
<evidence type="ECO:0000256" key="1">
    <source>
        <dbReference type="ARBA" id="ARBA00022478"/>
    </source>
</evidence>
<evidence type="ECO:0000256" key="14">
    <source>
        <dbReference type="PIRSR" id="PIRSR002811-1"/>
    </source>
</evidence>
<dbReference type="AlphaFoldDB" id="A0A1G2F3C0"/>
<evidence type="ECO:0000256" key="8">
    <source>
        <dbReference type="ARBA" id="ARBA00022833"/>
    </source>
</evidence>
<dbReference type="Gene3D" id="3.90.580.10">
    <property type="entry name" value="Zinc finger, CHC2-type domain"/>
    <property type="match status" value="1"/>
</dbReference>
<keyword evidence="15" id="KW-0175">Coiled coil</keyword>
<feature type="domain" description="Toprim" evidence="16">
    <location>
        <begin position="250"/>
        <end position="329"/>
    </location>
</feature>
<dbReference type="CDD" id="cd03364">
    <property type="entry name" value="TOPRIM_DnaG_primases"/>
    <property type="match status" value="1"/>
</dbReference>
<comment type="cofactor">
    <cofactor evidence="12 13 14">
        <name>Zn(2+)</name>
        <dbReference type="ChEBI" id="CHEBI:29105"/>
    </cofactor>
    <text evidence="12 13 14">Binds 1 zinc ion per monomer.</text>
</comment>
<evidence type="ECO:0000313" key="17">
    <source>
        <dbReference type="EMBL" id="OGZ32437.1"/>
    </source>
</evidence>
<dbReference type="EC" id="2.7.7.101" evidence="12"/>
<dbReference type="GO" id="GO:0005737">
    <property type="term" value="C:cytoplasm"/>
    <property type="evidence" value="ECO:0007669"/>
    <property type="project" value="TreeGrafter"/>
</dbReference>
<keyword evidence="3 12" id="KW-0808">Transferase</keyword>
<keyword evidence="5 12" id="KW-0235">DNA replication</keyword>
<evidence type="ECO:0000256" key="2">
    <source>
        <dbReference type="ARBA" id="ARBA00022515"/>
    </source>
</evidence>
<evidence type="ECO:0000256" key="7">
    <source>
        <dbReference type="ARBA" id="ARBA00022771"/>
    </source>
</evidence>
<dbReference type="SMART" id="SM00400">
    <property type="entry name" value="ZnF_CHCC"/>
    <property type="match status" value="1"/>
</dbReference>
<dbReference type="Pfam" id="PF08275">
    <property type="entry name" value="DNAG_N"/>
    <property type="match status" value="1"/>
</dbReference>
<dbReference type="FunFam" id="3.90.980.10:FF:000001">
    <property type="entry name" value="DNA primase"/>
    <property type="match status" value="1"/>
</dbReference>
<comment type="catalytic activity">
    <reaction evidence="12">
        <text>ssDNA + n NTP = ssDNA/pppN(pN)n-1 hybrid + (n-1) diphosphate.</text>
        <dbReference type="EC" id="2.7.7.101"/>
    </reaction>
</comment>
<comment type="function">
    <text evidence="12 13">RNA polymerase that catalyzes the synthesis of short RNA molecules used as primers for DNA polymerase during DNA replication.</text>
</comment>
<comment type="subunit">
    <text evidence="12">Monomer. Interacts with DnaB.</text>
</comment>
<dbReference type="InterPro" id="IPR030846">
    <property type="entry name" value="DnaG_bac"/>
</dbReference>
<evidence type="ECO:0000256" key="10">
    <source>
        <dbReference type="ARBA" id="ARBA00023125"/>
    </source>
</evidence>
<dbReference type="Pfam" id="PF01807">
    <property type="entry name" value="Zn_ribbon_DnaG"/>
    <property type="match status" value="1"/>
</dbReference>
<evidence type="ECO:0000256" key="13">
    <source>
        <dbReference type="PIRNR" id="PIRNR002811"/>
    </source>
</evidence>
<dbReference type="STRING" id="1801990.A2V69_02350"/>
<proteinExistence type="inferred from homology"/>
<keyword evidence="10 12" id="KW-0238">DNA-binding</keyword>
<keyword evidence="2 12" id="KW-0639">Primosome</keyword>
<evidence type="ECO:0000256" key="9">
    <source>
        <dbReference type="ARBA" id="ARBA00022842"/>
    </source>
</evidence>
<dbReference type="GO" id="GO:0000428">
    <property type="term" value="C:DNA-directed RNA polymerase complex"/>
    <property type="evidence" value="ECO:0007669"/>
    <property type="project" value="UniProtKB-KW"/>
</dbReference>